<evidence type="ECO:0000313" key="1">
    <source>
        <dbReference type="EMBL" id="TWV99768.1"/>
    </source>
</evidence>
<dbReference type="AlphaFoldDB" id="A0A5C6LVN7"/>
<gene>
    <name evidence="1" type="ORF">FEF09_15065</name>
</gene>
<keyword evidence="2" id="KW-1185">Reference proteome</keyword>
<dbReference type="RefSeq" id="WP_146305884.1">
    <property type="nucleotide sequence ID" value="NZ_VOHS01000013.1"/>
</dbReference>
<comment type="caution">
    <text evidence="1">The sequence shown here is derived from an EMBL/GenBank/DDBJ whole genome shotgun (WGS) entry which is preliminary data.</text>
</comment>
<protein>
    <submittedName>
        <fullName evidence="1">Uncharacterized protein</fullName>
    </submittedName>
</protein>
<evidence type="ECO:0000313" key="2">
    <source>
        <dbReference type="Proteomes" id="UP000318815"/>
    </source>
</evidence>
<proteinExistence type="predicted"/>
<reference evidence="1 2" key="1">
    <citation type="submission" date="2019-08" db="EMBL/GenBank/DDBJ databases">
        <title>Whole genome sequencing of chitin degrading bacteria Chitinophaga pinensis YS16.</title>
        <authorList>
            <person name="Singh R.P."/>
            <person name="Manchanda G."/>
            <person name="Maurya I.K."/>
            <person name="Joshi N.K."/>
            <person name="Srivastava A.K."/>
        </authorList>
    </citation>
    <scope>NUCLEOTIDE SEQUENCE [LARGE SCALE GENOMIC DNA]</scope>
    <source>
        <strain evidence="1 2">YS-16</strain>
    </source>
</reference>
<name>A0A5C6LVN7_9BACT</name>
<dbReference type="EMBL" id="VOHS01000013">
    <property type="protein sequence ID" value="TWV99768.1"/>
    <property type="molecule type" value="Genomic_DNA"/>
</dbReference>
<sequence length="65" mass="7647">MTRIAPYFEGQGIICYYDISAIQIKAWRDIIRLRILIQGRSRKYVVLTLKNKVMLDDYVRIKGIG</sequence>
<dbReference type="Proteomes" id="UP000318815">
    <property type="component" value="Unassembled WGS sequence"/>
</dbReference>
<organism evidence="1 2">
    <name type="scientific">Chitinophaga pinensis</name>
    <dbReference type="NCBI Taxonomy" id="79329"/>
    <lineage>
        <taxon>Bacteria</taxon>
        <taxon>Pseudomonadati</taxon>
        <taxon>Bacteroidota</taxon>
        <taxon>Chitinophagia</taxon>
        <taxon>Chitinophagales</taxon>
        <taxon>Chitinophagaceae</taxon>
        <taxon>Chitinophaga</taxon>
    </lineage>
</organism>
<accession>A0A5C6LVN7</accession>